<name>A0AAD5BXP5_AMBAR</name>
<feature type="chain" id="PRO_5042217997" evidence="1">
    <location>
        <begin position="18"/>
        <end position="64"/>
    </location>
</feature>
<comment type="caution">
    <text evidence="2">The sequence shown here is derived from an EMBL/GenBank/DDBJ whole genome shotgun (WGS) entry which is preliminary data.</text>
</comment>
<keyword evidence="3" id="KW-1185">Reference proteome</keyword>
<accession>A0AAD5BXP5</accession>
<organism evidence="2 3">
    <name type="scientific">Ambrosia artemisiifolia</name>
    <name type="common">Common ragweed</name>
    <dbReference type="NCBI Taxonomy" id="4212"/>
    <lineage>
        <taxon>Eukaryota</taxon>
        <taxon>Viridiplantae</taxon>
        <taxon>Streptophyta</taxon>
        <taxon>Embryophyta</taxon>
        <taxon>Tracheophyta</taxon>
        <taxon>Spermatophyta</taxon>
        <taxon>Magnoliopsida</taxon>
        <taxon>eudicotyledons</taxon>
        <taxon>Gunneridae</taxon>
        <taxon>Pentapetalae</taxon>
        <taxon>asterids</taxon>
        <taxon>campanulids</taxon>
        <taxon>Asterales</taxon>
        <taxon>Asteraceae</taxon>
        <taxon>Asteroideae</taxon>
        <taxon>Heliantheae alliance</taxon>
        <taxon>Heliantheae</taxon>
        <taxon>Ambrosia</taxon>
    </lineage>
</organism>
<evidence type="ECO:0000313" key="3">
    <source>
        <dbReference type="Proteomes" id="UP001206925"/>
    </source>
</evidence>
<proteinExistence type="predicted"/>
<dbReference type="EMBL" id="JAMZMK010010477">
    <property type="protein sequence ID" value="KAI7731330.1"/>
    <property type="molecule type" value="Genomic_DNA"/>
</dbReference>
<dbReference type="SUPFAM" id="SSF53383">
    <property type="entry name" value="PLP-dependent transferases"/>
    <property type="match status" value="1"/>
</dbReference>
<protein>
    <submittedName>
        <fullName evidence="2">Uncharacterized protein</fullName>
    </submittedName>
</protein>
<evidence type="ECO:0000313" key="2">
    <source>
        <dbReference type="EMBL" id="KAI7731330.1"/>
    </source>
</evidence>
<feature type="signal peptide" evidence="1">
    <location>
        <begin position="1"/>
        <end position="17"/>
    </location>
</feature>
<gene>
    <name evidence="2" type="ORF">M8C21_011215</name>
</gene>
<dbReference type="InterPro" id="IPR015424">
    <property type="entry name" value="PyrdxlP-dep_Trfase"/>
</dbReference>
<reference evidence="2" key="1">
    <citation type="submission" date="2022-06" db="EMBL/GenBank/DDBJ databases">
        <title>Uncovering the hologenomic basis of an extraordinary plant invasion.</title>
        <authorList>
            <person name="Bieker V.C."/>
            <person name="Martin M.D."/>
            <person name="Gilbert T."/>
            <person name="Hodgins K."/>
            <person name="Battlay P."/>
            <person name="Petersen B."/>
            <person name="Wilson J."/>
        </authorList>
    </citation>
    <scope>NUCLEOTIDE SEQUENCE</scope>
    <source>
        <strain evidence="2">AA19_3_7</strain>
        <tissue evidence="2">Leaf</tissue>
    </source>
</reference>
<dbReference type="Proteomes" id="UP001206925">
    <property type="component" value="Unassembled WGS sequence"/>
</dbReference>
<dbReference type="AlphaFoldDB" id="A0AAD5BXP5"/>
<evidence type="ECO:0000256" key="1">
    <source>
        <dbReference type="SAM" id="SignalP"/>
    </source>
</evidence>
<dbReference type="Gene3D" id="3.40.640.10">
    <property type="entry name" value="Type I PLP-dependent aspartate aminotransferase-like (Major domain)"/>
    <property type="match status" value="1"/>
</dbReference>
<keyword evidence="1" id="KW-0732">Signal</keyword>
<sequence>MAYSVLGLLCFSCCTDPLLLVKRAYEGTTTLHVELEQVVADFIGKPAAMVTGMGYVTNSTILLV</sequence>
<dbReference type="InterPro" id="IPR015421">
    <property type="entry name" value="PyrdxlP-dep_Trfase_major"/>
</dbReference>